<evidence type="ECO:0000259" key="1">
    <source>
        <dbReference type="PROSITE" id="PS50943"/>
    </source>
</evidence>
<feature type="domain" description="HTH cro/C1-type" evidence="1">
    <location>
        <begin position="16"/>
        <end position="73"/>
    </location>
</feature>
<dbReference type="InterPro" id="IPR001387">
    <property type="entry name" value="Cro/C1-type_HTH"/>
</dbReference>
<reference evidence="2 3" key="1">
    <citation type="journal article" date="2022" name="Front. Microbiol.">
        <title>High genomic differentiation and limited gene flow indicate recent cryptic speciation within the genus Laspinema (cyanobacteria).</title>
        <authorList>
            <person name="Stanojkovic A."/>
            <person name="Skoupy S."/>
            <person name="Skaloud P."/>
            <person name="Dvorak P."/>
        </authorList>
    </citation>
    <scope>NUCLEOTIDE SEQUENCE [LARGE SCALE GENOMIC DNA]</scope>
    <source>
        <strain evidence="2 3">D3b</strain>
    </source>
</reference>
<dbReference type="InterPro" id="IPR010982">
    <property type="entry name" value="Lambda_DNA-bd_dom_sf"/>
</dbReference>
<dbReference type="SUPFAM" id="SSF47413">
    <property type="entry name" value="lambda repressor-like DNA-binding domains"/>
    <property type="match status" value="1"/>
</dbReference>
<sequence>MKREQNAERQEGGSLLEALRIDRTQLTQEELCRRCGIPLRTYARWVSGETQGRPTISQVKALCRELGVSIDELPDDFGPIVRSHSQEEGE</sequence>
<keyword evidence="3" id="KW-1185">Reference proteome</keyword>
<dbReference type="Proteomes" id="UP001525961">
    <property type="component" value="Unassembled WGS sequence"/>
</dbReference>
<evidence type="ECO:0000313" key="2">
    <source>
        <dbReference type="EMBL" id="MCT7980873.1"/>
    </source>
</evidence>
<dbReference type="CDD" id="cd00093">
    <property type="entry name" value="HTH_XRE"/>
    <property type="match status" value="1"/>
</dbReference>
<name>A0ABT2NDU4_9CYAN</name>
<protein>
    <submittedName>
        <fullName evidence="2">Helix-turn-helix domain-containing protein</fullName>
    </submittedName>
</protein>
<dbReference type="EMBL" id="JAMXFA010000046">
    <property type="protein sequence ID" value="MCT7980873.1"/>
    <property type="molecule type" value="Genomic_DNA"/>
</dbReference>
<dbReference type="PROSITE" id="PS50943">
    <property type="entry name" value="HTH_CROC1"/>
    <property type="match status" value="1"/>
</dbReference>
<accession>A0ABT2NDU4</accession>
<dbReference type="Gene3D" id="1.10.260.40">
    <property type="entry name" value="lambda repressor-like DNA-binding domains"/>
    <property type="match status" value="1"/>
</dbReference>
<dbReference type="RefSeq" id="WP_261237144.1">
    <property type="nucleotide sequence ID" value="NZ_JAMXFA010000046.1"/>
</dbReference>
<organism evidence="2 3">
    <name type="scientific">Laspinema olomoucense D3b</name>
    <dbReference type="NCBI Taxonomy" id="2953688"/>
    <lineage>
        <taxon>Bacteria</taxon>
        <taxon>Bacillati</taxon>
        <taxon>Cyanobacteriota</taxon>
        <taxon>Cyanophyceae</taxon>
        <taxon>Oscillatoriophycideae</taxon>
        <taxon>Oscillatoriales</taxon>
        <taxon>Laspinemataceae</taxon>
        <taxon>Laspinema</taxon>
        <taxon>Laspinema olomoucense</taxon>
    </lineage>
</organism>
<dbReference type="SMART" id="SM00530">
    <property type="entry name" value="HTH_XRE"/>
    <property type="match status" value="1"/>
</dbReference>
<comment type="caution">
    <text evidence="2">The sequence shown here is derived from an EMBL/GenBank/DDBJ whole genome shotgun (WGS) entry which is preliminary data.</text>
</comment>
<dbReference type="Pfam" id="PF01381">
    <property type="entry name" value="HTH_3"/>
    <property type="match status" value="1"/>
</dbReference>
<evidence type="ECO:0000313" key="3">
    <source>
        <dbReference type="Proteomes" id="UP001525961"/>
    </source>
</evidence>
<proteinExistence type="predicted"/>
<gene>
    <name evidence="2" type="ORF">NG792_24410</name>
</gene>